<gene>
    <name evidence="8" type="primary">wdr89</name>
</gene>
<dbReference type="RefSeq" id="XP_008281639.1">
    <property type="nucleotide sequence ID" value="XM_008283417.1"/>
</dbReference>
<dbReference type="Proteomes" id="UP000694891">
    <property type="component" value="Unplaced"/>
</dbReference>
<dbReference type="Gene3D" id="2.130.10.10">
    <property type="entry name" value="YVTN repeat-like/Quinoprotein amine dehydrogenase"/>
    <property type="match status" value="2"/>
</dbReference>
<dbReference type="OrthoDB" id="25131at2759"/>
<sequence>MEALEEQLKVLSVTRRSRPEEPTYLLDVALQPGGLLAVSCSNFSVHLHDRDTLRPLGELRGHTGPICGVTFARSSPDLLFSGSADGSVRVWDVRRRSSDAVQTFRSDASHSFCSFDLSCSDALLCAGTEQVSDEDSFLVFWDRRKPGADPLGVYSESHSDDITQVRFHPRDKDRLASGSTDGLVNVFDLSRGPEDEALLATCNSDSSASAVCWSGPDLDQLLCLSHDEGLHLWDLSQLDSDEPLTVFSAADARGLPLLPGGGSVDYLVGGRWLEGAGLLLVVGGMKSGELHLMRCDGGGLRLLRSLQGGHASTVRCFLWDAEGEALVTGGEDAQLLLWKPGGEELTAGRKESMKSESALRLKSRPHKKHRYQREKTA</sequence>
<evidence type="ECO:0000313" key="7">
    <source>
        <dbReference type="Proteomes" id="UP000694891"/>
    </source>
</evidence>
<evidence type="ECO:0000313" key="6">
    <source>
        <dbReference type="Ensembl" id="ENSSPAP00000012473.1"/>
    </source>
</evidence>
<name>A0A3B4ZUA3_9TELE</name>
<dbReference type="InterPro" id="IPR020472">
    <property type="entry name" value="WD40_PAC1"/>
</dbReference>
<dbReference type="SUPFAM" id="SSF50978">
    <property type="entry name" value="WD40 repeat-like"/>
    <property type="match status" value="1"/>
</dbReference>
<keyword evidence="7" id="KW-1185">Reference proteome</keyword>
<reference evidence="6" key="1">
    <citation type="submission" date="2023-09" db="UniProtKB">
        <authorList>
            <consortium name="Ensembl"/>
        </authorList>
    </citation>
    <scope>IDENTIFICATION</scope>
</reference>
<dbReference type="PROSITE" id="PS00678">
    <property type="entry name" value="WD_REPEATS_1"/>
    <property type="match status" value="1"/>
</dbReference>
<evidence type="ECO:0000256" key="1">
    <source>
        <dbReference type="ARBA" id="ARBA00021125"/>
    </source>
</evidence>
<dbReference type="SMART" id="SM00320">
    <property type="entry name" value="WD40"/>
    <property type="match status" value="5"/>
</dbReference>
<evidence type="ECO:0000256" key="2">
    <source>
        <dbReference type="ARBA" id="ARBA00022574"/>
    </source>
</evidence>
<proteinExistence type="predicted"/>
<dbReference type="GeneID" id="103358439"/>
<dbReference type="GeneTree" id="ENSGT00390000006996"/>
<feature type="compositionally biased region" description="Basic and acidic residues" evidence="5">
    <location>
        <begin position="346"/>
        <end position="359"/>
    </location>
</feature>
<dbReference type="CTD" id="112840"/>
<evidence type="ECO:0000256" key="3">
    <source>
        <dbReference type="ARBA" id="ARBA00022737"/>
    </source>
</evidence>
<accession>A0A3B4ZUA3</accession>
<dbReference type="Pfam" id="PF00400">
    <property type="entry name" value="WD40"/>
    <property type="match status" value="3"/>
</dbReference>
<feature type="repeat" description="WD" evidence="4">
    <location>
        <begin position="307"/>
        <end position="339"/>
    </location>
</feature>
<dbReference type="PANTHER" id="PTHR22889">
    <property type="entry name" value="WD REPEAT-CONTAINING PROTEIN 89"/>
    <property type="match status" value="1"/>
</dbReference>
<keyword evidence="3" id="KW-0677">Repeat</keyword>
<dbReference type="PANTHER" id="PTHR22889:SF0">
    <property type="entry name" value="WD REPEAT-CONTAINING PROTEIN 89"/>
    <property type="match status" value="1"/>
</dbReference>
<dbReference type="InterPro" id="IPR039328">
    <property type="entry name" value="WDR89"/>
</dbReference>
<evidence type="ECO:0000256" key="5">
    <source>
        <dbReference type="SAM" id="MobiDB-lite"/>
    </source>
</evidence>
<dbReference type="InterPro" id="IPR036322">
    <property type="entry name" value="WD40_repeat_dom_sf"/>
</dbReference>
<dbReference type="PROSITE" id="PS50294">
    <property type="entry name" value="WD_REPEATS_REGION"/>
    <property type="match status" value="2"/>
</dbReference>
<dbReference type="InterPro" id="IPR015943">
    <property type="entry name" value="WD40/YVTN_repeat-like_dom_sf"/>
</dbReference>
<evidence type="ECO:0000313" key="8">
    <source>
        <dbReference type="RefSeq" id="XP_008281639.1"/>
    </source>
</evidence>
<organism evidence="6">
    <name type="scientific">Stegastes partitus</name>
    <name type="common">bicolor damselfish</name>
    <dbReference type="NCBI Taxonomy" id="144197"/>
    <lineage>
        <taxon>Eukaryota</taxon>
        <taxon>Metazoa</taxon>
        <taxon>Chordata</taxon>
        <taxon>Craniata</taxon>
        <taxon>Vertebrata</taxon>
        <taxon>Euteleostomi</taxon>
        <taxon>Actinopterygii</taxon>
        <taxon>Neopterygii</taxon>
        <taxon>Teleostei</taxon>
        <taxon>Neoteleostei</taxon>
        <taxon>Acanthomorphata</taxon>
        <taxon>Ovalentaria</taxon>
        <taxon>Pomacentridae</taxon>
        <taxon>Stegastes</taxon>
    </lineage>
</organism>
<feature type="region of interest" description="Disordered" evidence="5">
    <location>
        <begin position="346"/>
        <end position="377"/>
    </location>
</feature>
<dbReference type="InterPro" id="IPR019775">
    <property type="entry name" value="WD40_repeat_CS"/>
</dbReference>
<dbReference type="Ensembl" id="ENSSPAT00000012686.1">
    <property type="protein sequence ID" value="ENSSPAP00000012473.1"/>
    <property type="gene ID" value="ENSSPAG00000009472.1"/>
</dbReference>
<feature type="repeat" description="WD" evidence="4">
    <location>
        <begin position="59"/>
        <end position="101"/>
    </location>
</feature>
<dbReference type="PROSITE" id="PS50082">
    <property type="entry name" value="WD_REPEATS_2"/>
    <property type="match status" value="3"/>
</dbReference>
<keyword evidence="2 4" id="KW-0853">WD repeat</keyword>
<dbReference type="AlphaFoldDB" id="A0A3B4ZUA3"/>
<reference evidence="8" key="2">
    <citation type="submission" date="2025-04" db="UniProtKB">
        <authorList>
            <consortium name="RefSeq"/>
        </authorList>
    </citation>
    <scope>IDENTIFICATION</scope>
</reference>
<dbReference type="InterPro" id="IPR001680">
    <property type="entry name" value="WD40_rpt"/>
</dbReference>
<feature type="repeat" description="WD" evidence="4">
    <location>
        <begin position="155"/>
        <end position="197"/>
    </location>
</feature>
<feature type="compositionally biased region" description="Basic residues" evidence="5">
    <location>
        <begin position="361"/>
        <end position="377"/>
    </location>
</feature>
<protein>
    <recommendedName>
        <fullName evidence="1">WD repeat-containing protein 89</fullName>
    </recommendedName>
</protein>
<evidence type="ECO:0000256" key="4">
    <source>
        <dbReference type="PROSITE-ProRule" id="PRU00221"/>
    </source>
</evidence>
<dbReference type="PRINTS" id="PR00320">
    <property type="entry name" value="GPROTEINBRPT"/>
</dbReference>
<dbReference type="STRING" id="144197.ENSSPAP00000012473"/>